<evidence type="ECO:0000256" key="1">
    <source>
        <dbReference type="SAM" id="MobiDB-lite"/>
    </source>
</evidence>
<dbReference type="Proteomes" id="UP001360953">
    <property type="component" value="Unassembled WGS sequence"/>
</dbReference>
<reference evidence="2 3" key="1">
    <citation type="submission" date="2024-04" db="EMBL/GenBank/DDBJ databases">
        <title>Phyllosticta paracitricarpa is synonymous to the EU quarantine fungus P. citricarpa based on phylogenomic analyses.</title>
        <authorList>
            <consortium name="Lawrence Berkeley National Laboratory"/>
            <person name="Van ingen-buijs V.A."/>
            <person name="Van westerhoven A.C."/>
            <person name="Haridas S."/>
            <person name="Skiadas P."/>
            <person name="Martin F."/>
            <person name="Groenewald J.Z."/>
            <person name="Crous P.W."/>
            <person name="Seidl M.F."/>
        </authorList>
    </citation>
    <scope>NUCLEOTIDE SEQUENCE [LARGE SCALE GENOMIC DNA]</scope>
    <source>
        <strain evidence="2 3">CPC 17464</strain>
    </source>
</reference>
<feature type="compositionally biased region" description="Polar residues" evidence="1">
    <location>
        <begin position="77"/>
        <end position="90"/>
    </location>
</feature>
<dbReference type="EMBL" id="JBBPEH010000009">
    <property type="protein sequence ID" value="KAK7533797.1"/>
    <property type="molecule type" value="Genomic_DNA"/>
</dbReference>
<feature type="compositionally biased region" description="Polar residues" evidence="1">
    <location>
        <begin position="30"/>
        <end position="48"/>
    </location>
</feature>
<evidence type="ECO:0000313" key="3">
    <source>
        <dbReference type="Proteomes" id="UP001360953"/>
    </source>
</evidence>
<comment type="caution">
    <text evidence="2">The sequence shown here is derived from an EMBL/GenBank/DDBJ whole genome shotgun (WGS) entry which is preliminary data.</text>
</comment>
<sequence length="161" mass="16519">MPGLKVLKGKLGNAGKSPTERHKPRKSKQVVRQNQDKASAGEGSSVSNADVAAGNEPSALDQDLALTALGHAHLALSQDNSFVNNRTGPSATAGPTPMDSSAVEYTSPAPSQFSGYHSAPMSRDASLAGPSTGYVAAPYSGFHHAPQQPVMCYEPSSTSAG</sequence>
<dbReference type="RefSeq" id="XP_066652836.1">
    <property type="nucleotide sequence ID" value="XM_066800910.1"/>
</dbReference>
<name>A0ABR1LF05_9PEZI</name>
<gene>
    <name evidence="2" type="ORF">J3D65DRAFT_631379</name>
</gene>
<keyword evidence="3" id="KW-1185">Reference proteome</keyword>
<feature type="region of interest" description="Disordered" evidence="1">
    <location>
        <begin position="77"/>
        <end position="161"/>
    </location>
</feature>
<protein>
    <submittedName>
        <fullName evidence="2">Uncharacterized protein</fullName>
    </submittedName>
</protein>
<evidence type="ECO:0000313" key="2">
    <source>
        <dbReference type="EMBL" id="KAK7533797.1"/>
    </source>
</evidence>
<accession>A0ABR1LF05</accession>
<dbReference type="GeneID" id="92033816"/>
<feature type="region of interest" description="Disordered" evidence="1">
    <location>
        <begin position="1"/>
        <end position="55"/>
    </location>
</feature>
<organism evidence="2 3">
    <name type="scientific">Phyllosticta citribraziliensis</name>
    <dbReference type="NCBI Taxonomy" id="989973"/>
    <lineage>
        <taxon>Eukaryota</taxon>
        <taxon>Fungi</taxon>
        <taxon>Dikarya</taxon>
        <taxon>Ascomycota</taxon>
        <taxon>Pezizomycotina</taxon>
        <taxon>Dothideomycetes</taxon>
        <taxon>Dothideomycetes incertae sedis</taxon>
        <taxon>Botryosphaeriales</taxon>
        <taxon>Phyllostictaceae</taxon>
        <taxon>Phyllosticta</taxon>
    </lineage>
</organism>
<proteinExistence type="predicted"/>